<dbReference type="VEuPathDB" id="FungiDB:NFIA_095640"/>
<organism evidence="4 5">
    <name type="scientific">Neosartorya fischeri (strain ATCC 1020 / DSM 3700 / CBS 544.65 / FGSC A1164 / JCM 1740 / NRRL 181 / WB 181)</name>
    <name type="common">Aspergillus fischerianus</name>
    <dbReference type="NCBI Taxonomy" id="331117"/>
    <lineage>
        <taxon>Eukaryota</taxon>
        <taxon>Fungi</taxon>
        <taxon>Dikarya</taxon>
        <taxon>Ascomycota</taxon>
        <taxon>Pezizomycotina</taxon>
        <taxon>Eurotiomycetes</taxon>
        <taxon>Eurotiomycetidae</taxon>
        <taxon>Eurotiales</taxon>
        <taxon>Aspergillaceae</taxon>
        <taxon>Aspergillus</taxon>
        <taxon>Aspergillus subgen. Fumigati</taxon>
    </lineage>
</organism>
<dbReference type="Gene3D" id="1.25.40.20">
    <property type="entry name" value="Ankyrin repeat-containing domain"/>
    <property type="match status" value="1"/>
</dbReference>
<reference evidence="5" key="1">
    <citation type="journal article" date="2008" name="PLoS Genet.">
        <title>Genomic islands in the pathogenic filamentous fungus Aspergillus fumigatus.</title>
        <authorList>
            <person name="Fedorova N.D."/>
            <person name="Khaldi N."/>
            <person name="Joardar V.S."/>
            <person name="Maiti R."/>
            <person name="Amedeo P."/>
            <person name="Anderson M.J."/>
            <person name="Crabtree J."/>
            <person name="Silva J.C."/>
            <person name="Badger J.H."/>
            <person name="Albarraq A."/>
            <person name="Angiuoli S."/>
            <person name="Bussey H."/>
            <person name="Bowyer P."/>
            <person name="Cotty P.J."/>
            <person name="Dyer P.S."/>
            <person name="Egan A."/>
            <person name="Galens K."/>
            <person name="Fraser-Liggett C.M."/>
            <person name="Haas B.J."/>
            <person name="Inman J.M."/>
            <person name="Kent R."/>
            <person name="Lemieux S."/>
            <person name="Malavazi I."/>
            <person name="Orvis J."/>
            <person name="Roemer T."/>
            <person name="Ronning C.M."/>
            <person name="Sundaram J.P."/>
            <person name="Sutton G."/>
            <person name="Turner G."/>
            <person name="Venter J.C."/>
            <person name="White O.R."/>
            <person name="Whitty B.R."/>
            <person name="Youngman P."/>
            <person name="Wolfe K.H."/>
            <person name="Goldman G.H."/>
            <person name="Wortman J.R."/>
            <person name="Jiang B."/>
            <person name="Denning D.W."/>
            <person name="Nierman W.C."/>
        </authorList>
    </citation>
    <scope>NUCLEOTIDE SEQUENCE [LARGE SCALE GENOMIC DNA]</scope>
    <source>
        <strain evidence="5">ATCC 1020 / DSM 3700 / CBS 544.65 / FGSC A1164 / JCM 1740 / NRRL 181 / WB 181</strain>
    </source>
</reference>
<sequence length="125" mass="13502">MATIRLCCFGSVVRNLSVDVLRQLLELGLDPNAYSKALQQGHPSIRKHLAVTDGNAEVAELLLCHGADPNMRTGPFSSVLSLAIAKGHVEVADVLLKHCAKEKCKEMDVDEEDYLAGMVELLSSA</sequence>
<evidence type="ECO:0000256" key="1">
    <source>
        <dbReference type="ARBA" id="ARBA00022737"/>
    </source>
</evidence>
<evidence type="ECO:0000256" key="3">
    <source>
        <dbReference type="PROSITE-ProRule" id="PRU00023"/>
    </source>
</evidence>
<keyword evidence="5" id="KW-1185">Reference proteome</keyword>
<keyword evidence="2 3" id="KW-0040">ANK repeat</keyword>
<dbReference type="InterPro" id="IPR036770">
    <property type="entry name" value="Ankyrin_rpt-contain_sf"/>
</dbReference>
<dbReference type="PROSITE" id="PS50088">
    <property type="entry name" value="ANK_REPEAT"/>
    <property type="match status" value="1"/>
</dbReference>
<protein>
    <submittedName>
        <fullName evidence="4">Uncharacterized protein</fullName>
    </submittedName>
</protein>
<dbReference type="OrthoDB" id="194358at2759"/>
<dbReference type="PANTHER" id="PTHR24180:SF45">
    <property type="entry name" value="POLY [ADP-RIBOSE] POLYMERASE TANKYRASE"/>
    <property type="match status" value="1"/>
</dbReference>
<evidence type="ECO:0000313" key="5">
    <source>
        <dbReference type="Proteomes" id="UP000006702"/>
    </source>
</evidence>
<dbReference type="InterPro" id="IPR002110">
    <property type="entry name" value="Ankyrin_rpt"/>
</dbReference>
<dbReference type="SUPFAM" id="SSF48403">
    <property type="entry name" value="Ankyrin repeat"/>
    <property type="match status" value="1"/>
</dbReference>
<dbReference type="HOGENOM" id="CLU_1993224_0_0_1"/>
<feature type="repeat" description="ANK" evidence="3">
    <location>
        <begin position="48"/>
        <end position="74"/>
    </location>
</feature>
<accession>A1DAQ4</accession>
<name>A1DAQ4_NEOFI</name>
<evidence type="ECO:0000256" key="2">
    <source>
        <dbReference type="ARBA" id="ARBA00023043"/>
    </source>
</evidence>
<dbReference type="GeneID" id="4588720"/>
<proteinExistence type="predicted"/>
<evidence type="ECO:0000313" key="4">
    <source>
        <dbReference type="EMBL" id="EAW19944.1"/>
    </source>
</evidence>
<gene>
    <name evidence="4" type="ORF">NFIA_095640</name>
</gene>
<dbReference type="InterPro" id="IPR051637">
    <property type="entry name" value="Ank_repeat_dom-contain_49"/>
</dbReference>
<dbReference type="OMA" id="KEKCEDM"/>
<dbReference type="PROSITE" id="PS50297">
    <property type="entry name" value="ANK_REP_REGION"/>
    <property type="match status" value="1"/>
</dbReference>
<dbReference type="EMBL" id="DS027694">
    <property type="protein sequence ID" value="EAW19944.1"/>
    <property type="molecule type" value="Genomic_DNA"/>
</dbReference>
<dbReference type="PANTHER" id="PTHR24180">
    <property type="entry name" value="CYCLIN-DEPENDENT KINASE INHIBITOR 2C-RELATED"/>
    <property type="match status" value="1"/>
</dbReference>
<dbReference type="AlphaFoldDB" id="A1DAQ4"/>
<dbReference type="Proteomes" id="UP000006702">
    <property type="component" value="Unassembled WGS sequence"/>
</dbReference>
<keyword evidence="1" id="KW-0677">Repeat</keyword>
<dbReference type="Pfam" id="PF12796">
    <property type="entry name" value="Ank_2"/>
    <property type="match status" value="1"/>
</dbReference>
<dbReference type="KEGG" id="nfi:NFIA_095640"/>
<dbReference type="RefSeq" id="XP_001261841.1">
    <property type="nucleotide sequence ID" value="XM_001261840.1"/>
</dbReference>